<evidence type="ECO:0000313" key="5">
    <source>
        <dbReference type="Proteomes" id="UP000003678"/>
    </source>
</evidence>
<dbReference type="EMBL" id="ACJD01000001">
    <property type="protein sequence ID" value="EEH15647.1"/>
    <property type="molecule type" value="Genomic_DNA"/>
</dbReference>
<comment type="similarity">
    <text evidence="2 3">Belongs to the LOG family.</text>
</comment>
<dbReference type="PANTHER" id="PTHR31223:SF70">
    <property type="entry name" value="LOG FAMILY PROTEIN YJL055W"/>
    <property type="match status" value="1"/>
</dbReference>
<dbReference type="GO" id="GO:0005829">
    <property type="term" value="C:cytosol"/>
    <property type="evidence" value="ECO:0007669"/>
    <property type="project" value="TreeGrafter"/>
</dbReference>
<name>C0G4I2_9HYPH</name>
<dbReference type="Pfam" id="PF03641">
    <property type="entry name" value="Lysine_decarbox"/>
    <property type="match status" value="1"/>
</dbReference>
<protein>
    <recommendedName>
        <fullName evidence="3">Cytokinin riboside 5'-monophosphate phosphoribohydrolase</fullName>
        <ecNumber evidence="3">3.2.2.n1</ecNumber>
    </recommendedName>
</protein>
<sequence length="239" mass="26311">MFSSLQKIVIQDVCKLNNLIHRSRKPCLTPGAQRLKKSPMSEIRSICVYCGSSTGQNPLYREAGLALGRSIAEHGIRLVYGGGTRGIMGAVAQGVMEAGGEVTGIIPTFLLDKEASLERAKELSELIIVDDMHERKHLMFQRSDAFVTLPGGIGTVEEIVEMMTWAQLGKHRKPMVFANINNFWQPMLALLDHMRAEGFIHTAHQVQPLIVDKAEDIVPAIIAANGRRKAGDLEIIGKM</sequence>
<evidence type="ECO:0000256" key="2">
    <source>
        <dbReference type="ARBA" id="ARBA00006763"/>
    </source>
</evidence>
<keyword evidence="3" id="KW-0203">Cytokinin biosynthesis</keyword>
<dbReference type="Gene3D" id="3.40.50.450">
    <property type="match status" value="1"/>
</dbReference>
<dbReference type="GO" id="GO:0008714">
    <property type="term" value="F:AMP nucleosidase activity"/>
    <property type="evidence" value="ECO:0007669"/>
    <property type="project" value="UniProtKB-EC"/>
</dbReference>
<evidence type="ECO:0000256" key="1">
    <source>
        <dbReference type="ARBA" id="ARBA00000274"/>
    </source>
</evidence>
<dbReference type="AlphaFoldDB" id="C0G4I2"/>
<evidence type="ECO:0000256" key="3">
    <source>
        <dbReference type="RuleBase" id="RU363015"/>
    </source>
</evidence>
<dbReference type="NCBIfam" id="TIGR00730">
    <property type="entry name" value="Rossman fold protein, TIGR00730 family"/>
    <property type="match status" value="1"/>
</dbReference>
<dbReference type="InterPro" id="IPR031100">
    <property type="entry name" value="LOG_fam"/>
</dbReference>
<dbReference type="InterPro" id="IPR005269">
    <property type="entry name" value="LOG"/>
</dbReference>
<comment type="catalytic activity">
    <reaction evidence="1">
        <text>AMP + H2O = D-ribose 5-phosphate + adenine</text>
        <dbReference type="Rhea" id="RHEA:20129"/>
        <dbReference type="ChEBI" id="CHEBI:15377"/>
        <dbReference type="ChEBI" id="CHEBI:16708"/>
        <dbReference type="ChEBI" id="CHEBI:78346"/>
        <dbReference type="ChEBI" id="CHEBI:456215"/>
        <dbReference type="EC" id="3.2.2.4"/>
    </reaction>
</comment>
<dbReference type="GO" id="GO:0009691">
    <property type="term" value="P:cytokinin biosynthetic process"/>
    <property type="evidence" value="ECO:0007669"/>
    <property type="project" value="UniProtKB-UniRule"/>
</dbReference>
<keyword evidence="3" id="KW-0378">Hydrolase</keyword>
<dbReference type="PANTHER" id="PTHR31223">
    <property type="entry name" value="LOG FAMILY PROTEIN YJL055W"/>
    <property type="match status" value="1"/>
</dbReference>
<comment type="caution">
    <text evidence="4">The sequence shown here is derived from an EMBL/GenBank/DDBJ whole genome shotgun (WGS) entry which is preliminary data.</text>
</comment>
<accession>C0G4I2</accession>
<dbReference type="Proteomes" id="UP000003678">
    <property type="component" value="Unassembled WGS sequence"/>
</dbReference>
<dbReference type="EC" id="3.2.2.n1" evidence="3"/>
<organism evidence="4 5">
    <name type="scientific">Brucella ceti str. Cudo</name>
    <dbReference type="NCBI Taxonomy" id="595497"/>
    <lineage>
        <taxon>Bacteria</taxon>
        <taxon>Pseudomonadati</taxon>
        <taxon>Pseudomonadota</taxon>
        <taxon>Alphaproteobacteria</taxon>
        <taxon>Hyphomicrobiales</taxon>
        <taxon>Brucellaceae</taxon>
        <taxon>Brucella/Ochrobactrum group</taxon>
        <taxon>Brucella</taxon>
    </lineage>
</organism>
<gene>
    <name evidence="4" type="ORF">BCETI_1000604</name>
</gene>
<proteinExistence type="inferred from homology"/>
<reference evidence="4 5" key="1">
    <citation type="submission" date="2009-03" db="EMBL/GenBank/DDBJ databases">
        <authorList>
            <person name="Setubal J.C."/>
            <person name="Boyle S."/>
            <person name="Crasta O.R."/>
            <person name="Gillespie J.J."/>
            <person name="Kenyon R.W."/>
            <person name="Lu J."/>
            <person name="Mane S."/>
            <person name="Nagrani S."/>
            <person name="Shallom J.M."/>
            <person name="Shallom S."/>
            <person name="Shukla M."/>
            <person name="Snyder E.E."/>
            <person name="Sobral B.W."/>
            <person name="Wattam A.R."/>
            <person name="Will R."/>
            <person name="Williams K."/>
            <person name="Yoo H."/>
            <person name="Bruce D.H."/>
            <person name="Detter C."/>
            <person name="Munk C."/>
            <person name="Brettin T.S."/>
            <person name="Ficht T."/>
        </authorList>
    </citation>
    <scope>NUCLEOTIDE SEQUENCE [LARGE SCALE GENOMIC DNA]</scope>
    <source>
        <strain evidence="4 5">Cudo</strain>
    </source>
</reference>
<dbReference type="SUPFAM" id="SSF102405">
    <property type="entry name" value="MCP/YpsA-like"/>
    <property type="match status" value="1"/>
</dbReference>
<evidence type="ECO:0000313" key="4">
    <source>
        <dbReference type="EMBL" id="EEH15647.1"/>
    </source>
</evidence>